<dbReference type="AlphaFoldDB" id="A0A315W2N9"/>
<evidence type="ECO:0000259" key="1">
    <source>
        <dbReference type="Pfam" id="PF24812"/>
    </source>
</evidence>
<dbReference type="Proteomes" id="UP000250572">
    <property type="component" value="Unassembled WGS sequence"/>
</dbReference>
<feature type="non-terminal residue" evidence="2">
    <location>
        <position position="372"/>
    </location>
</feature>
<keyword evidence="3" id="KW-1185">Reference proteome</keyword>
<organism evidence="2 3">
    <name type="scientific">Gambusia affinis</name>
    <name type="common">Western mosquitofish</name>
    <name type="synonym">Heterandria affinis</name>
    <dbReference type="NCBI Taxonomy" id="33528"/>
    <lineage>
        <taxon>Eukaryota</taxon>
        <taxon>Metazoa</taxon>
        <taxon>Chordata</taxon>
        <taxon>Craniata</taxon>
        <taxon>Vertebrata</taxon>
        <taxon>Euteleostomi</taxon>
        <taxon>Actinopterygii</taxon>
        <taxon>Neopterygii</taxon>
        <taxon>Teleostei</taxon>
        <taxon>Neoteleostei</taxon>
        <taxon>Acanthomorphata</taxon>
        <taxon>Ovalentaria</taxon>
        <taxon>Atherinomorphae</taxon>
        <taxon>Cyprinodontiformes</taxon>
        <taxon>Poeciliidae</taxon>
        <taxon>Poeciliinae</taxon>
        <taxon>Gambusia</taxon>
    </lineage>
</organism>
<feature type="domain" description="E3 ubiquitin-protein ligase TTC3 winged helix turn helix" evidence="1">
    <location>
        <begin position="30"/>
        <end position="95"/>
    </location>
</feature>
<sequence>MAMLTLNIPSTDRSFTPVTRLAFPATLESRYFAQILEEHGPLVDEDRLLVGELANFPAEARRKIAEAGGLESFLLESLRFIKIGRRIGLTRHAVGPRPAASLDDLDDIVDPRLDAASPDPYILGDFSDYLSGFCFPVAGPQPVLPNPYSFYPAGSDAAPAWSDIDCGFIANGYAEPHLDTLDDIYEQLERDPAPQRSVLSSEASRCRSDAAVQVKAAAGPAVPQRTSAGAVSSVAVNTERHERWEAQQLLQSWCHSSWLMTSDPAVSVQSINNIQRQKPVINICRYGRVLEPLGMLGDVGRNSIAAPPHKSVCVLFLVSDHLQGDIIRQERSNRKLQQQILKTQNGDKVDQGEHDDVRLMEKEVKEITTNIQ</sequence>
<evidence type="ECO:0000313" key="2">
    <source>
        <dbReference type="EMBL" id="PWA29828.1"/>
    </source>
</evidence>
<accession>A0A315W2N9</accession>
<protein>
    <recommendedName>
        <fullName evidence="1">E3 ubiquitin-protein ligase TTC3 winged helix turn helix domain-containing protein</fullName>
    </recommendedName>
</protein>
<dbReference type="PANTHER" id="PTHR17550">
    <property type="entry name" value="E3 UBIQUITIN-PROTEIN LIGASE TTC3"/>
    <property type="match status" value="1"/>
</dbReference>
<dbReference type="Pfam" id="PF24812">
    <property type="entry name" value="WHD_TTC3"/>
    <property type="match status" value="1"/>
</dbReference>
<dbReference type="EMBL" id="NHOQ01000536">
    <property type="protein sequence ID" value="PWA29828.1"/>
    <property type="molecule type" value="Genomic_DNA"/>
</dbReference>
<evidence type="ECO:0000313" key="3">
    <source>
        <dbReference type="Proteomes" id="UP000250572"/>
    </source>
</evidence>
<reference evidence="2 3" key="1">
    <citation type="journal article" date="2018" name="G3 (Bethesda)">
        <title>A High-Quality Reference Genome for the Invasive Mosquitofish Gambusia affinis Using a Chicago Library.</title>
        <authorList>
            <person name="Hoffberg S.L."/>
            <person name="Troendle N.J."/>
            <person name="Glenn T.C."/>
            <person name="Mahmud O."/>
            <person name="Louha S."/>
            <person name="Chalopin D."/>
            <person name="Bennetzen J.L."/>
            <person name="Mauricio R."/>
        </authorList>
    </citation>
    <scope>NUCLEOTIDE SEQUENCE [LARGE SCALE GENOMIC DNA]</scope>
    <source>
        <strain evidence="2">NE01/NJP1002.9</strain>
        <tissue evidence="2">Muscle</tissue>
    </source>
</reference>
<dbReference type="PANTHER" id="PTHR17550:SF8">
    <property type="entry name" value="RING-TYPE E3 UBIQUITIN TRANSFERASE"/>
    <property type="match status" value="1"/>
</dbReference>
<dbReference type="InterPro" id="IPR056871">
    <property type="entry name" value="WH_TTC3"/>
</dbReference>
<proteinExistence type="predicted"/>
<comment type="caution">
    <text evidence="2">The sequence shown here is derived from an EMBL/GenBank/DDBJ whole genome shotgun (WGS) entry which is preliminary data.</text>
</comment>
<name>A0A315W2N9_GAMAF</name>
<gene>
    <name evidence="2" type="ORF">CCH79_00020815</name>
</gene>